<dbReference type="Proteomes" id="UP000198648">
    <property type="component" value="Unassembled WGS sequence"/>
</dbReference>
<organism evidence="1 2">
    <name type="scientific">Flavobacterium urocaniciphilum</name>
    <dbReference type="NCBI Taxonomy" id="1299341"/>
    <lineage>
        <taxon>Bacteria</taxon>
        <taxon>Pseudomonadati</taxon>
        <taxon>Bacteroidota</taxon>
        <taxon>Flavobacteriia</taxon>
        <taxon>Flavobacteriales</taxon>
        <taxon>Flavobacteriaceae</taxon>
        <taxon>Flavobacterium</taxon>
    </lineage>
</organism>
<dbReference type="EMBL" id="FOEI01000001">
    <property type="protein sequence ID" value="SEP54832.1"/>
    <property type="molecule type" value="Genomic_DNA"/>
</dbReference>
<protein>
    <submittedName>
        <fullName evidence="1">Uncharacterized protein</fullName>
    </submittedName>
</protein>
<gene>
    <name evidence="1" type="ORF">SAMN05444005_10166</name>
</gene>
<evidence type="ECO:0000313" key="2">
    <source>
        <dbReference type="Proteomes" id="UP000198648"/>
    </source>
</evidence>
<keyword evidence="2" id="KW-1185">Reference proteome</keyword>
<accession>A0A1H8YS04</accession>
<name>A0A1H8YS04_9FLAO</name>
<dbReference type="AlphaFoldDB" id="A0A1H8YS04"/>
<evidence type="ECO:0000313" key="1">
    <source>
        <dbReference type="EMBL" id="SEP54832.1"/>
    </source>
</evidence>
<proteinExistence type="predicted"/>
<sequence>MSFTHKNKDFNQSSKLDYFKEVANKIALNSFFIQKF</sequence>
<reference evidence="1 2" key="1">
    <citation type="submission" date="2016-10" db="EMBL/GenBank/DDBJ databases">
        <authorList>
            <person name="de Groot N.N."/>
        </authorList>
    </citation>
    <scope>NUCLEOTIDE SEQUENCE [LARGE SCALE GENOMIC DNA]</scope>
    <source>
        <strain evidence="1 2">DSM 27078</strain>
    </source>
</reference>